<comment type="cofactor">
    <cofactor evidence="1">
        <name>FAD</name>
        <dbReference type="ChEBI" id="CHEBI:57692"/>
    </cofactor>
</comment>
<evidence type="ECO:0000256" key="8">
    <source>
        <dbReference type="ARBA" id="ARBA00041137"/>
    </source>
</evidence>
<evidence type="ECO:0000313" key="10">
    <source>
        <dbReference type="EMBL" id="OMH85832.1"/>
    </source>
</evidence>
<gene>
    <name evidence="10" type="ORF">AX774_g608</name>
</gene>
<dbReference type="GO" id="GO:0047545">
    <property type="term" value="F:(S)-2-hydroxyglutarate dehydrogenase activity"/>
    <property type="evidence" value="ECO:0007669"/>
    <property type="project" value="UniProtKB-EC"/>
</dbReference>
<keyword evidence="2" id="KW-0285">Flavoprotein</keyword>
<dbReference type="PANTHER" id="PTHR43104:SF4">
    <property type="entry name" value="L-2-HYDROXYGLUTARATE DEHYDROGENASE, MITOCHONDRIAL"/>
    <property type="match status" value="1"/>
</dbReference>
<evidence type="ECO:0000256" key="1">
    <source>
        <dbReference type="ARBA" id="ARBA00001974"/>
    </source>
</evidence>
<sequence length="283" mass="31469">MEIPHRKIGKWIVAASGSNSERAYLEKIHKKSQRIGVETELININSLRNNKAKGVGEGLLGGCLKADSILNSPTTGILDSHRYMEALKYDFEERNGGLYSPNTKVVDIERMPGGMGKGGGSGYRALVKTNDQENPYLEIETGTVINSAGLWADTVHNLCLERLGLYKSSNVIKYRFAKGKYYLYQPSHSSQKYDKKNSYKSKILAINKLIYPVPDENLSGLGVHLTLDLGNQIKFGPDVEYVESNTDYSVKQGQDIDQVVCQIQKYLPGVNKEDLVIGYSGIR</sequence>
<evidence type="ECO:0000256" key="5">
    <source>
        <dbReference type="ARBA" id="ARBA00036066"/>
    </source>
</evidence>
<name>A0A1R1PY24_ZANCU</name>
<dbReference type="AlphaFoldDB" id="A0A1R1PY24"/>
<dbReference type="InterPro" id="IPR006076">
    <property type="entry name" value="FAD-dep_OxRdtase"/>
</dbReference>
<organism evidence="10 11">
    <name type="scientific">Zancudomyces culisetae</name>
    <name type="common">Gut fungus</name>
    <name type="synonym">Smittium culisetae</name>
    <dbReference type="NCBI Taxonomy" id="1213189"/>
    <lineage>
        <taxon>Eukaryota</taxon>
        <taxon>Fungi</taxon>
        <taxon>Fungi incertae sedis</taxon>
        <taxon>Zoopagomycota</taxon>
        <taxon>Kickxellomycotina</taxon>
        <taxon>Harpellomycetes</taxon>
        <taxon>Harpellales</taxon>
        <taxon>Legeriomycetaceae</taxon>
        <taxon>Zancudomyces</taxon>
    </lineage>
</organism>
<evidence type="ECO:0000259" key="9">
    <source>
        <dbReference type="Pfam" id="PF01266"/>
    </source>
</evidence>
<accession>A0A1R1PY24</accession>
<keyword evidence="11" id="KW-1185">Reference proteome</keyword>
<dbReference type="Gene3D" id="3.30.9.10">
    <property type="entry name" value="D-Amino Acid Oxidase, subunit A, domain 2"/>
    <property type="match status" value="1"/>
</dbReference>
<dbReference type="PANTHER" id="PTHR43104">
    <property type="entry name" value="L-2-HYDROXYGLUTARATE DEHYDROGENASE, MITOCHONDRIAL"/>
    <property type="match status" value="1"/>
</dbReference>
<comment type="caution">
    <text evidence="10">The sequence shown here is derived from an EMBL/GenBank/DDBJ whole genome shotgun (WGS) entry which is preliminary data.</text>
</comment>
<evidence type="ECO:0000313" key="11">
    <source>
        <dbReference type="Proteomes" id="UP000188320"/>
    </source>
</evidence>
<keyword evidence="3" id="KW-0274">FAD</keyword>
<dbReference type="Proteomes" id="UP000188320">
    <property type="component" value="Unassembled WGS sequence"/>
</dbReference>
<dbReference type="SUPFAM" id="SSF51905">
    <property type="entry name" value="FAD/NAD(P)-binding domain"/>
    <property type="match status" value="1"/>
</dbReference>
<proteinExistence type="inferred from homology"/>
<dbReference type="EC" id="1.1.99.2" evidence="7"/>
<dbReference type="InterPro" id="IPR036188">
    <property type="entry name" value="FAD/NAD-bd_sf"/>
</dbReference>
<reference evidence="11" key="1">
    <citation type="submission" date="2017-01" db="EMBL/GenBank/DDBJ databases">
        <authorList>
            <person name="Wang Y."/>
            <person name="White M."/>
            <person name="Kvist S."/>
            <person name="Moncalvo J.-M."/>
        </authorList>
    </citation>
    <scope>NUCLEOTIDE SEQUENCE [LARGE SCALE GENOMIC DNA]</scope>
    <source>
        <strain evidence="11">COL-18-3</strain>
    </source>
</reference>
<evidence type="ECO:0000256" key="3">
    <source>
        <dbReference type="ARBA" id="ARBA00022827"/>
    </source>
</evidence>
<comment type="similarity">
    <text evidence="6">Belongs to the L2HGDH family.</text>
</comment>
<evidence type="ECO:0000256" key="7">
    <source>
        <dbReference type="ARBA" id="ARBA00038878"/>
    </source>
</evidence>
<evidence type="ECO:0000256" key="4">
    <source>
        <dbReference type="ARBA" id="ARBA00023002"/>
    </source>
</evidence>
<protein>
    <recommendedName>
        <fullName evidence="8">L-2-hydroxyglutarate dehydrogenase, mitochondrial</fullName>
        <ecNumber evidence="7">1.1.99.2</ecNumber>
    </recommendedName>
</protein>
<evidence type="ECO:0000256" key="6">
    <source>
        <dbReference type="ARBA" id="ARBA00037941"/>
    </source>
</evidence>
<dbReference type="Gene3D" id="3.50.50.60">
    <property type="entry name" value="FAD/NAD(P)-binding domain"/>
    <property type="match status" value="1"/>
</dbReference>
<dbReference type="OrthoDB" id="498204at2759"/>
<keyword evidence="4" id="KW-0560">Oxidoreductase</keyword>
<feature type="domain" description="FAD dependent oxidoreductase" evidence="9">
    <location>
        <begin position="2"/>
        <end position="283"/>
    </location>
</feature>
<dbReference type="Pfam" id="PF01266">
    <property type="entry name" value="DAO"/>
    <property type="match status" value="1"/>
</dbReference>
<comment type="catalytic activity">
    <reaction evidence="5">
        <text>(S)-2-hydroxyglutarate + A = 2-oxoglutarate + AH2</text>
        <dbReference type="Rhea" id="RHEA:21252"/>
        <dbReference type="ChEBI" id="CHEBI:13193"/>
        <dbReference type="ChEBI" id="CHEBI:16782"/>
        <dbReference type="ChEBI" id="CHEBI:16810"/>
        <dbReference type="ChEBI" id="CHEBI:17499"/>
        <dbReference type="EC" id="1.1.99.2"/>
    </reaction>
</comment>
<evidence type="ECO:0000256" key="2">
    <source>
        <dbReference type="ARBA" id="ARBA00022630"/>
    </source>
</evidence>
<dbReference type="EMBL" id="LSSK01000041">
    <property type="protein sequence ID" value="OMH85832.1"/>
    <property type="molecule type" value="Genomic_DNA"/>
</dbReference>